<comment type="catalytic activity">
    <reaction evidence="1">
        <text>ATP + protein L-histidine = ADP + protein N-phospho-L-histidine.</text>
        <dbReference type="EC" id="2.7.13.3"/>
    </reaction>
</comment>
<dbReference type="EMBL" id="SRJD01000003">
    <property type="protein sequence ID" value="TGA99638.1"/>
    <property type="molecule type" value="Genomic_DNA"/>
</dbReference>
<dbReference type="Pfam" id="PF02518">
    <property type="entry name" value="HATPase_c"/>
    <property type="match status" value="1"/>
</dbReference>
<dbReference type="SUPFAM" id="SSF47384">
    <property type="entry name" value="Homodimeric domain of signal transducing histidine kinase"/>
    <property type="match status" value="1"/>
</dbReference>
<dbReference type="Pfam" id="PF00512">
    <property type="entry name" value="HisKA"/>
    <property type="match status" value="1"/>
</dbReference>
<dbReference type="InterPro" id="IPR003661">
    <property type="entry name" value="HisK_dim/P_dom"/>
</dbReference>
<organism evidence="10 11">
    <name type="scientific">Sporolactobacillus shoreae</name>
    <dbReference type="NCBI Taxonomy" id="1465501"/>
    <lineage>
        <taxon>Bacteria</taxon>
        <taxon>Bacillati</taxon>
        <taxon>Bacillota</taxon>
        <taxon>Bacilli</taxon>
        <taxon>Bacillales</taxon>
        <taxon>Sporolactobacillaceae</taxon>
        <taxon>Sporolactobacillus</taxon>
    </lineage>
</organism>
<evidence type="ECO:0000313" key="11">
    <source>
        <dbReference type="Proteomes" id="UP000298347"/>
    </source>
</evidence>
<keyword evidence="7" id="KW-0067">ATP-binding</keyword>
<sequence length="307" mass="33937">MEIRLTLAPNGTVLDCNKNGKILVDRFGRSFLNFFPDESVGEAEDYLKSILDSEEVVAALLHDRTRDNGVGTLYNGFSKNGTIFLAGFQTTLLTHLAAEFVHELRNPLAVIKGFVQLSALTQDFYKYQGTILSEIDRMHSLLDSFLKLSKKNIMMQKIPPDKLCSSMIALISSECTMRKVDLDYDVAFSENACNADISMIKQVVLNITRNALEALDGKGEHERHIFFRGSVEDKGYRFAISDNGPGMETCILKKIGQPFFTTKENGTGIGLSLSKKIVAEHHGSFCVSSAVGRGTTISFLLPFVSDS</sequence>
<evidence type="ECO:0000256" key="1">
    <source>
        <dbReference type="ARBA" id="ARBA00000085"/>
    </source>
</evidence>
<protein>
    <recommendedName>
        <fullName evidence="2">histidine kinase</fullName>
        <ecNumber evidence="2">2.7.13.3</ecNumber>
    </recommendedName>
</protein>
<dbReference type="InterPro" id="IPR036097">
    <property type="entry name" value="HisK_dim/P_sf"/>
</dbReference>
<dbReference type="OrthoDB" id="9815750at2"/>
<dbReference type="InterPro" id="IPR036890">
    <property type="entry name" value="HATPase_C_sf"/>
</dbReference>
<proteinExistence type="predicted"/>
<keyword evidence="4" id="KW-0808">Transferase</keyword>
<dbReference type="SUPFAM" id="SSF55874">
    <property type="entry name" value="ATPase domain of HSP90 chaperone/DNA topoisomerase II/histidine kinase"/>
    <property type="match status" value="1"/>
</dbReference>
<dbReference type="InterPro" id="IPR003594">
    <property type="entry name" value="HATPase_dom"/>
</dbReference>
<dbReference type="PRINTS" id="PR00344">
    <property type="entry name" value="BCTRLSENSOR"/>
</dbReference>
<accession>A0A4Z0GSN2</accession>
<dbReference type="PANTHER" id="PTHR43711:SF31">
    <property type="entry name" value="HISTIDINE KINASE"/>
    <property type="match status" value="1"/>
</dbReference>
<dbReference type="InterPro" id="IPR004358">
    <property type="entry name" value="Sig_transdc_His_kin-like_C"/>
</dbReference>
<keyword evidence="6 10" id="KW-0418">Kinase</keyword>
<dbReference type="GO" id="GO:0000155">
    <property type="term" value="F:phosphorelay sensor kinase activity"/>
    <property type="evidence" value="ECO:0007669"/>
    <property type="project" value="InterPro"/>
</dbReference>
<dbReference type="EC" id="2.7.13.3" evidence="2"/>
<keyword evidence="11" id="KW-1185">Reference proteome</keyword>
<evidence type="ECO:0000256" key="2">
    <source>
        <dbReference type="ARBA" id="ARBA00012438"/>
    </source>
</evidence>
<evidence type="ECO:0000256" key="5">
    <source>
        <dbReference type="ARBA" id="ARBA00022741"/>
    </source>
</evidence>
<reference evidence="10 11" key="1">
    <citation type="journal article" date="2015" name="Int. J. Syst. Evol. Microbiol.">
        <title>Sporolactobacillus shoreae sp. nov. and Sporolactobacillus spathodeae sp. nov., two spore-forming lactic acid bacteria isolated from tree barks in Thailand.</title>
        <authorList>
            <person name="Thamacharoensuk T."/>
            <person name="Kitahara M."/>
            <person name="Ohkuma M."/>
            <person name="Thongchul N."/>
            <person name="Tanasupawat S."/>
        </authorList>
    </citation>
    <scope>NUCLEOTIDE SEQUENCE [LARGE SCALE GENOMIC DNA]</scope>
    <source>
        <strain evidence="10 11">BK92</strain>
    </source>
</reference>
<dbReference type="CDD" id="cd00082">
    <property type="entry name" value="HisKA"/>
    <property type="match status" value="1"/>
</dbReference>
<evidence type="ECO:0000256" key="7">
    <source>
        <dbReference type="ARBA" id="ARBA00022840"/>
    </source>
</evidence>
<dbReference type="Gene3D" id="3.30.565.10">
    <property type="entry name" value="Histidine kinase-like ATPase, C-terminal domain"/>
    <property type="match status" value="1"/>
</dbReference>
<evidence type="ECO:0000256" key="8">
    <source>
        <dbReference type="ARBA" id="ARBA00023012"/>
    </source>
</evidence>
<dbReference type="PROSITE" id="PS50109">
    <property type="entry name" value="HIS_KIN"/>
    <property type="match status" value="1"/>
</dbReference>
<keyword evidence="8" id="KW-0902">Two-component regulatory system</keyword>
<evidence type="ECO:0000313" key="10">
    <source>
        <dbReference type="EMBL" id="TGA99638.1"/>
    </source>
</evidence>
<feature type="domain" description="Histidine kinase" evidence="9">
    <location>
        <begin position="99"/>
        <end position="305"/>
    </location>
</feature>
<dbReference type="Gene3D" id="1.10.287.130">
    <property type="match status" value="1"/>
</dbReference>
<comment type="caution">
    <text evidence="10">The sequence shown here is derived from an EMBL/GenBank/DDBJ whole genome shotgun (WGS) entry which is preliminary data.</text>
</comment>
<name>A0A4Z0GSN2_9BACL</name>
<dbReference type="SMART" id="SM00388">
    <property type="entry name" value="HisKA"/>
    <property type="match status" value="1"/>
</dbReference>
<keyword evidence="5" id="KW-0547">Nucleotide-binding</keyword>
<dbReference type="PANTHER" id="PTHR43711">
    <property type="entry name" value="TWO-COMPONENT HISTIDINE KINASE"/>
    <property type="match status" value="1"/>
</dbReference>
<gene>
    <name evidence="10" type="ORF">E4665_04555</name>
</gene>
<evidence type="ECO:0000256" key="4">
    <source>
        <dbReference type="ARBA" id="ARBA00022679"/>
    </source>
</evidence>
<dbReference type="AlphaFoldDB" id="A0A4Z0GSN2"/>
<keyword evidence="3" id="KW-0597">Phosphoprotein</keyword>
<dbReference type="InterPro" id="IPR005467">
    <property type="entry name" value="His_kinase_dom"/>
</dbReference>
<evidence type="ECO:0000259" key="9">
    <source>
        <dbReference type="PROSITE" id="PS50109"/>
    </source>
</evidence>
<dbReference type="GO" id="GO:0005524">
    <property type="term" value="F:ATP binding"/>
    <property type="evidence" value="ECO:0007669"/>
    <property type="project" value="UniProtKB-KW"/>
</dbReference>
<dbReference type="InterPro" id="IPR050736">
    <property type="entry name" value="Sensor_HK_Regulatory"/>
</dbReference>
<evidence type="ECO:0000256" key="6">
    <source>
        <dbReference type="ARBA" id="ARBA00022777"/>
    </source>
</evidence>
<dbReference type="Proteomes" id="UP000298347">
    <property type="component" value="Unassembled WGS sequence"/>
</dbReference>
<evidence type="ECO:0000256" key="3">
    <source>
        <dbReference type="ARBA" id="ARBA00022553"/>
    </source>
</evidence>
<dbReference type="SMART" id="SM00387">
    <property type="entry name" value="HATPase_c"/>
    <property type="match status" value="1"/>
</dbReference>